<dbReference type="InterPro" id="IPR001610">
    <property type="entry name" value="PAC"/>
</dbReference>
<evidence type="ECO:0000313" key="8">
    <source>
        <dbReference type="Proteomes" id="UP000824588"/>
    </source>
</evidence>
<feature type="domain" description="PAS" evidence="5">
    <location>
        <begin position="23"/>
        <end position="63"/>
    </location>
</feature>
<keyword evidence="8" id="KW-1185">Reference proteome</keyword>
<feature type="domain" description="Methyl-accepting transducer" evidence="4">
    <location>
        <begin position="262"/>
        <end position="439"/>
    </location>
</feature>
<dbReference type="PROSITE" id="PS50112">
    <property type="entry name" value="PAS"/>
    <property type="match status" value="1"/>
</dbReference>
<dbReference type="Pfam" id="PF08448">
    <property type="entry name" value="PAS_4"/>
    <property type="match status" value="1"/>
</dbReference>
<accession>A0ABX8YMQ7</accession>
<dbReference type="PRINTS" id="PR00260">
    <property type="entry name" value="CHEMTRNSDUCR"/>
</dbReference>
<dbReference type="SMART" id="SM00283">
    <property type="entry name" value="MA"/>
    <property type="match status" value="1"/>
</dbReference>
<evidence type="ECO:0000256" key="2">
    <source>
        <dbReference type="ARBA" id="ARBA00023224"/>
    </source>
</evidence>
<dbReference type="SMART" id="SM00086">
    <property type="entry name" value="PAC"/>
    <property type="match status" value="2"/>
</dbReference>
<dbReference type="InterPro" id="IPR004089">
    <property type="entry name" value="MCPsignal_dom"/>
</dbReference>
<proteinExistence type="predicted"/>
<evidence type="ECO:0000313" key="7">
    <source>
        <dbReference type="EMBL" id="QYY80708.1"/>
    </source>
</evidence>
<dbReference type="CDD" id="cd00130">
    <property type="entry name" value="PAS"/>
    <property type="match status" value="2"/>
</dbReference>
<gene>
    <name evidence="7" type="ORF">J0G10_23775</name>
</gene>
<dbReference type="InterPro" id="IPR000700">
    <property type="entry name" value="PAS-assoc_C"/>
</dbReference>
<dbReference type="EMBL" id="CP071586">
    <property type="protein sequence ID" value="QYY80708.1"/>
    <property type="molecule type" value="Genomic_DNA"/>
</dbReference>
<dbReference type="InterPro" id="IPR013656">
    <property type="entry name" value="PAS_4"/>
</dbReference>
<dbReference type="Gene3D" id="3.30.450.20">
    <property type="entry name" value="PAS domain"/>
    <property type="match status" value="2"/>
</dbReference>
<evidence type="ECO:0000259" key="5">
    <source>
        <dbReference type="PROSITE" id="PS50112"/>
    </source>
</evidence>
<keyword evidence="1" id="KW-0418">Kinase</keyword>
<dbReference type="InterPro" id="IPR050903">
    <property type="entry name" value="Bact_Chemotaxis_MeTrfase"/>
</dbReference>
<name>A0ABX8YMQ7_9PSED</name>
<keyword evidence="2 3" id="KW-0807">Transducer</keyword>
<feature type="domain" description="PAC" evidence="6">
    <location>
        <begin position="92"/>
        <end position="144"/>
    </location>
</feature>
<dbReference type="SMART" id="SM00091">
    <property type="entry name" value="PAS"/>
    <property type="match status" value="2"/>
</dbReference>
<evidence type="ECO:0000259" key="6">
    <source>
        <dbReference type="PROSITE" id="PS50113"/>
    </source>
</evidence>
<keyword evidence="1" id="KW-0808">Transferase</keyword>
<dbReference type="Pfam" id="PF00015">
    <property type="entry name" value="MCPsignal"/>
    <property type="match status" value="1"/>
</dbReference>
<reference evidence="7 8" key="1">
    <citation type="journal article" date="2022" name="Int. J. Syst. Evol. Microbiol.">
        <title>Pseudomonas germanica sp. nov., isolated from Iris germanica rhizomes.</title>
        <authorList>
            <person name="Atanasov K.E."/>
            <person name="Galbis D.M."/>
            <person name="Gallego J."/>
            <person name="Serpico A."/>
            <person name="Bosch M."/>
            <person name="Altabella T."/>
            <person name="Ferrer A."/>
        </authorList>
    </citation>
    <scope>NUCLEOTIDE SEQUENCE [LARGE SCALE GENOMIC DNA]</scope>
    <source>
        <strain evidence="7 8">FIT28</strain>
    </source>
</reference>
<dbReference type="InterPro" id="IPR004090">
    <property type="entry name" value="Chemotax_Me-accpt_rcpt"/>
</dbReference>
<dbReference type="SUPFAM" id="SSF55785">
    <property type="entry name" value="PYP-like sensor domain (PAS domain)"/>
    <property type="match status" value="2"/>
</dbReference>
<dbReference type="PANTHER" id="PTHR24422:SF10">
    <property type="entry name" value="CHEMOTAXIS PROTEIN METHYLTRANSFERASE 2"/>
    <property type="match status" value="1"/>
</dbReference>
<dbReference type="Gene3D" id="1.10.287.950">
    <property type="entry name" value="Methyl-accepting chemotaxis protein"/>
    <property type="match status" value="1"/>
</dbReference>
<dbReference type="PROSITE" id="PS50113">
    <property type="entry name" value="PAC"/>
    <property type="match status" value="2"/>
</dbReference>
<dbReference type="SUPFAM" id="SSF58104">
    <property type="entry name" value="Methyl-accepting chemotaxis protein (MCP) signaling domain"/>
    <property type="match status" value="1"/>
</dbReference>
<dbReference type="NCBIfam" id="TIGR00229">
    <property type="entry name" value="sensory_box"/>
    <property type="match status" value="2"/>
</dbReference>
<dbReference type="PANTHER" id="PTHR24422">
    <property type="entry name" value="CHEMOTAXIS PROTEIN METHYLTRANSFERASE"/>
    <property type="match status" value="1"/>
</dbReference>
<feature type="domain" description="PAC" evidence="6">
    <location>
        <begin position="214"/>
        <end position="266"/>
    </location>
</feature>
<dbReference type="InterPro" id="IPR013655">
    <property type="entry name" value="PAS_fold_3"/>
</dbReference>
<sequence length="439" mass="48301">MFFNRHKAVVDDLQRTLTEQAGLLEAINRSMAVIEFDLDGVVLRANDNFLKTMGYTAEQAIGQPHRRFCTPEFGRSAQYTDLWSRLKNGQFQSGTFERVDGKGQPIWLEASYNPIKDASGRVVKVVKYAMDVTAKVQRESEANAKLQAIDRAMAVIEFNLDGSILTANQNFLTRMGYTLAELKGKHHRLFCTPALVNSSAYEDFWRRLNQGELFQGQFERVDKRGQTVWLEANYNPVYDAAGRLCKVVKFASDVTARVEQHEQDARSASAAYHISVATRKVAEQGTQVIQQAASEMREIAEDIAESSTLIAQLGERSEQITAIVNTIRSIADQTNLLALNAAIEAARAGEQGRGFAVVADEVRLLAGRTSGSTAEISTMIGLIQSETRQAIKSMEGTRGRAAEGVELANQAGTVILQIRDGASEAVDAVSMFANERVPG</sequence>
<organism evidence="7 8">
    <name type="scientific">Pseudomonas germanica</name>
    <dbReference type="NCBI Taxonomy" id="2815720"/>
    <lineage>
        <taxon>Bacteria</taxon>
        <taxon>Pseudomonadati</taxon>
        <taxon>Pseudomonadota</taxon>
        <taxon>Gammaproteobacteria</taxon>
        <taxon>Pseudomonadales</taxon>
        <taxon>Pseudomonadaceae</taxon>
        <taxon>Pseudomonas</taxon>
    </lineage>
</organism>
<dbReference type="InterPro" id="IPR035965">
    <property type="entry name" value="PAS-like_dom_sf"/>
</dbReference>
<evidence type="ECO:0000259" key="4">
    <source>
        <dbReference type="PROSITE" id="PS50111"/>
    </source>
</evidence>
<dbReference type="Proteomes" id="UP000824588">
    <property type="component" value="Chromosome"/>
</dbReference>
<dbReference type="InterPro" id="IPR000014">
    <property type="entry name" value="PAS"/>
</dbReference>
<dbReference type="Pfam" id="PF08447">
    <property type="entry name" value="PAS_3"/>
    <property type="match status" value="1"/>
</dbReference>
<dbReference type="PROSITE" id="PS50111">
    <property type="entry name" value="CHEMOTAXIS_TRANSDUC_2"/>
    <property type="match status" value="1"/>
</dbReference>
<protein>
    <submittedName>
        <fullName evidence="7">PAS domain-containing methyl-accepting chemotaxis protein</fullName>
    </submittedName>
</protein>
<dbReference type="CDD" id="cd11386">
    <property type="entry name" value="MCP_signal"/>
    <property type="match status" value="1"/>
</dbReference>
<evidence type="ECO:0000256" key="3">
    <source>
        <dbReference type="PROSITE-ProRule" id="PRU00284"/>
    </source>
</evidence>
<evidence type="ECO:0000256" key="1">
    <source>
        <dbReference type="ARBA" id="ARBA00022777"/>
    </source>
</evidence>